<feature type="region of interest" description="Disordered" evidence="1">
    <location>
        <begin position="1"/>
        <end position="27"/>
    </location>
</feature>
<accession>A0A6A6ET31</accession>
<evidence type="ECO:0000256" key="1">
    <source>
        <dbReference type="SAM" id="MobiDB-lite"/>
    </source>
</evidence>
<evidence type="ECO:0000313" key="3">
    <source>
        <dbReference type="Proteomes" id="UP000800200"/>
    </source>
</evidence>
<sequence length="69" mass="7808">MFYTNLPSRGEDNRRQSGHQYQDIGVTGGNNHFGDRYYGGLDNPLSYLPYGSGRAIQFVFQATRTYLPA</sequence>
<gene>
    <name evidence="2" type="ORF">K469DRAFT_709833</name>
</gene>
<protein>
    <submittedName>
        <fullName evidence="2">Uncharacterized protein</fullName>
    </submittedName>
</protein>
<organism evidence="2 3">
    <name type="scientific">Zopfia rhizophila CBS 207.26</name>
    <dbReference type="NCBI Taxonomy" id="1314779"/>
    <lineage>
        <taxon>Eukaryota</taxon>
        <taxon>Fungi</taxon>
        <taxon>Dikarya</taxon>
        <taxon>Ascomycota</taxon>
        <taxon>Pezizomycotina</taxon>
        <taxon>Dothideomycetes</taxon>
        <taxon>Dothideomycetes incertae sedis</taxon>
        <taxon>Zopfiaceae</taxon>
        <taxon>Zopfia</taxon>
    </lineage>
</organism>
<reference evidence="2" key="1">
    <citation type="journal article" date="2020" name="Stud. Mycol.">
        <title>101 Dothideomycetes genomes: a test case for predicting lifestyles and emergence of pathogens.</title>
        <authorList>
            <person name="Haridas S."/>
            <person name="Albert R."/>
            <person name="Binder M."/>
            <person name="Bloem J."/>
            <person name="Labutti K."/>
            <person name="Salamov A."/>
            <person name="Andreopoulos B."/>
            <person name="Baker S."/>
            <person name="Barry K."/>
            <person name="Bills G."/>
            <person name="Bluhm B."/>
            <person name="Cannon C."/>
            <person name="Castanera R."/>
            <person name="Culley D."/>
            <person name="Daum C."/>
            <person name="Ezra D."/>
            <person name="Gonzalez J."/>
            <person name="Henrissat B."/>
            <person name="Kuo A."/>
            <person name="Liang C."/>
            <person name="Lipzen A."/>
            <person name="Lutzoni F."/>
            <person name="Magnuson J."/>
            <person name="Mondo S."/>
            <person name="Nolan M."/>
            <person name="Ohm R."/>
            <person name="Pangilinan J."/>
            <person name="Park H.-J."/>
            <person name="Ramirez L."/>
            <person name="Alfaro M."/>
            <person name="Sun H."/>
            <person name="Tritt A."/>
            <person name="Yoshinaga Y."/>
            <person name="Zwiers L.-H."/>
            <person name="Turgeon B."/>
            <person name="Goodwin S."/>
            <person name="Spatafora J."/>
            <person name="Crous P."/>
            <person name="Grigoriev I."/>
        </authorList>
    </citation>
    <scope>NUCLEOTIDE SEQUENCE</scope>
    <source>
        <strain evidence="2">CBS 207.26</strain>
    </source>
</reference>
<proteinExistence type="predicted"/>
<dbReference type="AlphaFoldDB" id="A0A6A6ET31"/>
<dbReference type="EMBL" id="ML994612">
    <property type="protein sequence ID" value="KAF2194325.1"/>
    <property type="molecule type" value="Genomic_DNA"/>
</dbReference>
<keyword evidence="3" id="KW-1185">Reference proteome</keyword>
<dbReference type="Proteomes" id="UP000800200">
    <property type="component" value="Unassembled WGS sequence"/>
</dbReference>
<evidence type="ECO:0000313" key="2">
    <source>
        <dbReference type="EMBL" id="KAF2194325.1"/>
    </source>
</evidence>
<name>A0A6A6ET31_9PEZI</name>